<name>A0A9J5WHX5_SOLCO</name>
<feature type="region of interest" description="Disordered" evidence="1">
    <location>
        <begin position="1"/>
        <end position="48"/>
    </location>
</feature>
<protein>
    <submittedName>
        <fullName evidence="2">Uncharacterized protein</fullName>
    </submittedName>
</protein>
<evidence type="ECO:0000313" key="3">
    <source>
        <dbReference type="Proteomes" id="UP000824120"/>
    </source>
</evidence>
<feature type="compositionally biased region" description="Polar residues" evidence="1">
    <location>
        <begin position="8"/>
        <end position="31"/>
    </location>
</feature>
<proteinExistence type="predicted"/>
<keyword evidence="3" id="KW-1185">Reference proteome</keyword>
<evidence type="ECO:0000256" key="1">
    <source>
        <dbReference type="SAM" id="MobiDB-lite"/>
    </source>
</evidence>
<accession>A0A9J5WHX5</accession>
<dbReference type="EMBL" id="JACXVP010000011">
    <property type="protein sequence ID" value="KAG5575433.1"/>
    <property type="molecule type" value="Genomic_DNA"/>
</dbReference>
<dbReference type="AlphaFoldDB" id="A0A9J5WHX5"/>
<evidence type="ECO:0000313" key="2">
    <source>
        <dbReference type="EMBL" id="KAG5575433.1"/>
    </source>
</evidence>
<dbReference type="Proteomes" id="UP000824120">
    <property type="component" value="Chromosome 11"/>
</dbReference>
<organism evidence="2 3">
    <name type="scientific">Solanum commersonii</name>
    <name type="common">Commerson's wild potato</name>
    <name type="synonym">Commerson's nightshade</name>
    <dbReference type="NCBI Taxonomy" id="4109"/>
    <lineage>
        <taxon>Eukaryota</taxon>
        <taxon>Viridiplantae</taxon>
        <taxon>Streptophyta</taxon>
        <taxon>Embryophyta</taxon>
        <taxon>Tracheophyta</taxon>
        <taxon>Spermatophyta</taxon>
        <taxon>Magnoliopsida</taxon>
        <taxon>eudicotyledons</taxon>
        <taxon>Gunneridae</taxon>
        <taxon>Pentapetalae</taxon>
        <taxon>asterids</taxon>
        <taxon>lamiids</taxon>
        <taxon>Solanales</taxon>
        <taxon>Solanaceae</taxon>
        <taxon>Solanoideae</taxon>
        <taxon>Solaneae</taxon>
        <taxon>Solanum</taxon>
    </lineage>
</organism>
<reference evidence="2 3" key="1">
    <citation type="submission" date="2020-09" db="EMBL/GenBank/DDBJ databases">
        <title>De no assembly of potato wild relative species, Solanum commersonii.</title>
        <authorList>
            <person name="Cho K."/>
        </authorList>
    </citation>
    <scope>NUCLEOTIDE SEQUENCE [LARGE SCALE GENOMIC DNA]</scope>
    <source>
        <strain evidence="2">LZ3.2</strain>
        <tissue evidence="2">Leaf</tissue>
    </source>
</reference>
<comment type="caution">
    <text evidence="2">The sequence shown here is derived from an EMBL/GenBank/DDBJ whole genome shotgun (WGS) entry which is preliminary data.</text>
</comment>
<sequence>MDAFAMNKSCSFKASSISPASEESHEATTNTKKMKEKSIEDSQLKTHQLSSGRALLDLKVHNDYNNEKNINSHASESSNIFSLTIILRANM</sequence>
<gene>
    <name evidence="2" type="ORF">H5410_055567</name>
</gene>